<evidence type="ECO:0000313" key="1">
    <source>
        <dbReference type="EMBL" id="MED6151232.1"/>
    </source>
</evidence>
<reference evidence="1 2" key="1">
    <citation type="journal article" date="2023" name="Plants (Basel)">
        <title>Bridging the Gap: Combining Genomics and Transcriptomics Approaches to Understand Stylosanthes scabra, an Orphan Legume from the Brazilian Caatinga.</title>
        <authorList>
            <person name="Ferreira-Neto J.R.C."/>
            <person name="da Silva M.D."/>
            <person name="Binneck E."/>
            <person name="de Melo N.F."/>
            <person name="da Silva R.H."/>
            <person name="de Melo A.L.T.M."/>
            <person name="Pandolfi V."/>
            <person name="Bustamante F.O."/>
            <person name="Brasileiro-Vidal A.C."/>
            <person name="Benko-Iseppon A.M."/>
        </authorList>
    </citation>
    <scope>NUCLEOTIDE SEQUENCE [LARGE SCALE GENOMIC DNA]</scope>
    <source>
        <tissue evidence="1">Leaves</tissue>
    </source>
</reference>
<organism evidence="1 2">
    <name type="scientific">Stylosanthes scabra</name>
    <dbReference type="NCBI Taxonomy" id="79078"/>
    <lineage>
        <taxon>Eukaryota</taxon>
        <taxon>Viridiplantae</taxon>
        <taxon>Streptophyta</taxon>
        <taxon>Embryophyta</taxon>
        <taxon>Tracheophyta</taxon>
        <taxon>Spermatophyta</taxon>
        <taxon>Magnoliopsida</taxon>
        <taxon>eudicotyledons</taxon>
        <taxon>Gunneridae</taxon>
        <taxon>Pentapetalae</taxon>
        <taxon>rosids</taxon>
        <taxon>fabids</taxon>
        <taxon>Fabales</taxon>
        <taxon>Fabaceae</taxon>
        <taxon>Papilionoideae</taxon>
        <taxon>50 kb inversion clade</taxon>
        <taxon>dalbergioids sensu lato</taxon>
        <taxon>Dalbergieae</taxon>
        <taxon>Pterocarpus clade</taxon>
        <taxon>Stylosanthes</taxon>
    </lineage>
</organism>
<evidence type="ECO:0000313" key="2">
    <source>
        <dbReference type="Proteomes" id="UP001341840"/>
    </source>
</evidence>
<dbReference type="Proteomes" id="UP001341840">
    <property type="component" value="Unassembled WGS sequence"/>
</dbReference>
<comment type="caution">
    <text evidence="1">The sequence shown here is derived from an EMBL/GenBank/DDBJ whole genome shotgun (WGS) entry which is preliminary data.</text>
</comment>
<dbReference type="EMBL" id="JASCZI010091796">
    <property type="protein sequence ID" value="MED6151232.1"/>
    <property type="molecule type" value="Genomic_DNA"/>
</dbReference>
<name>A0ABU6TQZ4_9FABA</name>
<protein>
    <submittedName>
        <fullName evidence="1">Uncharacterized protein</fullName>
    </submittedName>
</protein>
<accession>A0ABU6TQZ4</accession>
<proteinExistence type="predicted"/>
<sequence>MPSIILPCYPILTPKQNPKAATTRPSSLSLLCWPLSPSSKRRHIAATFTSSSNCLAFPHPPSVSTSPSVPVFKFDYVALVAFPERPLVDLDMPLYPPPPPPHVTANISLSSLLCLPFPSFFSFELNSDH</sequence>
<gene>
    <name evidence="1" type="ORF">PIB30_080538</name>
</gene>
<keyword evidence="2" id="KW-1185">Reference proteome</keyword>